<evidence type="ECO:0000256" key="11">
    <source>
        <dbReference type="ARBA" id="ARBA00022989"/>
    </source>
</evidence>
<dbReference type="GO" id="GO:0000917">
    <property type="term" value="P:division septum assembly"/>
    <property type="evidence" value="ECO:0007669"/>
    <property type="project" value="UniProtKB-KW"/>
</dbReference>
<dbReference type="GO" id="GO:0043093">
    <property type="term" value="P:FtsZ-dependent cytokinesis"/>
    <property type="evidence" value="ECO:0007669"/>
    <property type="project" value="UniProtKB-UniRule"/>
</dbReference>
<keyword evidence="6 16" id="KW-0645">Protease</keyword>
<keyword evidence="10 16" id="KW-0573">Peptidoglycan synthesis</keyword>
<dbReference type="GO" id="GO:0009252">
    <property type="term" value="P:peptidoglycan biosynthetic process"/>
    <property type="evidence" value="ECO:0007669"/>
    <property type="project" value="UniProtKB-UniRule"/>
</dbReference>
<comment type="catalytic activity">
    <reaction evidence="16">
        <text>Preferential cleavage: (Ac)2-L-Lys-D-Ala-|-D-Ala. Also transpeptidation of peptidyl-alanyl moieties that are N-acyl substituents of D-alanine.</text>
        <dbReference type="EC" id="3.4.16.4"/>
    </reaction>
</comment>
<protein>
    <recommendedName>
        <fullName evidence="16">Peptidoglycan D,D-transpeptidase FtsI</fullName>
        <ecNumber evidence="16">3.4.16.4</ecNumber>
    </recommendedName>
    <alternativeName>
        <fullName evidence="16">Penicillin-binding protein 3</fullName>
        <shortName evidence="16">PBP-3</shortName>
    </alternativeName>
</protein>
<evidence type="ECO:0000256" key="6">
    <source>
        <dbReference type="ARBA" id="ARBA00022670"/>
    </source>
</evidence>
<dbReference type="UniPathway" id="UPA00219"/>
<keyword evidence="15 16" id="KW-0961">Cell wall biogenesis/degradation</keyword>
<keyword evidence="5 16" id="KW-0121">Carboxypeptidase</keyword>
<evidence type="ECO:0000256" key="15">
    <source>
        <dbReference type="ARBA" id="ARBA00023316"/>
    </source>
</evidence>
<dbReference type="SUPFAM" id="SSF56601">
    <property type="entry name" value="beta-lactamase/transpeptidase-like"/>
    <property type="match status" value="1"/>
</dbReference>
<dbReference type="Gene3D" id="3.90.1310.10">
    <property type="entry name" value="Penicillin-binding protein 2a (Domain 2)"/>
    <property type="match status" value="1"/>
</dbReference>
<organism evidence="19 20">
    <name type="scientific">Kerstersia gyiorum</name>
    <dbReference type="NCBI Taxonomy" id="206506"/>
    <lineage>
        <taxon>Bacteria</taxon>
        <taxon>Pseudomonadati</taxon>
        <taxon>Pseudomonadota</taxon>
        <taxon>Betaproteobacteria</taxon>
        <taxon>Burkholderiales</taxon>
        <taxon>Alcaligenaceae</taxon>
        <taxon>Kerstersia</taxon>
    </lineage>
</organism>
<keyword evidence="2 16" id="KW-1003">Cell membrane</keyword>
<dbReference type="Gene3D" id="3.40.710.10">
    <property type="entry name" value="DD-peptidase/beta-lactamase superfamily"/>
    <property type="match status" value="1"/>
</dbReference>
<dbReference type="InterPro" id="IPR001460">
    <property type="entry name" value="PCN-bd_Tpept"/>
</dbReference>
<dbReference type="GO" id="GO:0009002">
    <property type="term" value="F:serine-type D-Ala-D-Ala carboxypeptidase activity"/>
    <property type="evidence" value="ECO:0007669"/>
    <property type="project" value="UniProtKB-UniRule"/>
</dbReference>
<accession>A0A4Q7MEG0</accession>
<evidence type="ECO:0000256" key="12">
    <source>
        <dbReference type="ARBA" id="ARBA00023136"/>
    </source>
</evidence>
<keyword evidence="9 16" id="KW-0133">Cell shape</keyword>
<comment type="similarity">
    <text evidence="16">Belongs to the transpeptidase family. FtsI subfamily.</text>
</comment>
<dbReference type="HAMAP" id="MF_02080">
    <property type="entry name" value="FtsI_transpept"/>
    <property type="match status" value="1"/>
</dbReference>
<name>A0A4Q7MEG0_9BURK</name>
<dbReference type="InterPro" id="IPR036138">
    <property type="entry name" value="PBP_dimer_sf"/>
</dbReference>
<dbReference type="GO" id="GO:0008955">
    <property type="term" value="F:peptidoglycan glycosyltransferase activity"/>
    <property type="evidence" value="ECO:0007669"/>
    <property type="project" value="InterPro"/>
</dbReference>
<evidence type="ECO:0000256" key="2">
    <source>
        <dbReference type="ARBA" id="ARBA00022475"/>
    </source>
</evidence>
<dbReference type="AlphaFoldDB" id="A0A4Q7MEG0"/>
<comment type="function">
    <text evidence="16">Catalyzes cross-linking of the peptidoglycan cell wall at the division septum.</text>
</comment>
<evidence type="ECO:0000313" key="20">
    <source>
        <dbReference type="Proteomes" id="UP000292039"/>
    </source>
</evidence>
<feature type="active site" description="Acyl-ester intermediate" evidence="16">
    <location>
        <position position="301"/>
    </location>
</feature>
<evidence type="ECO:0000256" key="1">
    <source>
        <dbReference type="ARBA" id="ARBA00004370"/>
    </source>
</evidence>
<proteinExistence type="inferred from homology"/>
<feature type="domain" description="Penicillin-binding protein dimerisation" evidence="18">
    <location>
        <begin position="65"/>
        <end position="213"/>
    </location>
</feature>
<dbReference type="EMBL" id="SGWZ01000006">
    <property type="protein sequence ID" value="RZS65398.1"/>
    <property type="molecule type" value="Genomic_DNA"/>
</dbReference>
<evidence type="ECO:0000259" key="17">
    <source>
        <dbReference type="Pfam" id="PF00905"/>
    </source>
</evidence>
<evidence type="ECO:0000256" key="14">
    <source>
        <dbReference type="ARBA" id="ARBA00023306"/>
    </source>
</evidence>
<dbReference type="GO" id="GO:0006508">
    <property type="term" value="P:proteolysis"/>
    <property type="evidence" value="ECO:0007669"/>
    <property type="project" value="UniProtKB-KW"/>
</dbReference>
<gene>
    <name evidence="16" type="primary">ftsI</name>
    <name evidence="19" type="ORF">EV679_3189</name>
</gene>
<comment type="subcellular location">
    <subcellularLocation>
        <location evidence="1">Membrane</location>
    </subcellularLocation>
</comment>
<evidence type="ECO:0000256" key="13">
    <source>
        <dbReference type="ARBA" id="ARBA00023210"/>
    </source>
</evidence>
<dbReference type="Gene3D" id="3.30.450.330">
    <property type="match status" value="1"/>
</dbReference>
<keyword evidence="3 16" id="KW-0997">Cell inner membrane</keyword>
<dbReference type="GO" id="GO:0005886">
    <property type="term" value="C:plasma membrane"/>
    <property type="evidence" value="ECO:0007669"/>
    <property type="project" value="UniProtKB-UniRule"/>
</dbReference>
<dbReference type="PANTHER" id="PTHR30627:SF1">
    <property type="entry name" value="PEPTIDOGLYCAN D,D-TRANSPEPTIDASE FTSI"/>
    <property type="match status" value="1"/>
</dbReference>
<sequence length="575" mass="62661">MMRRAPFFNNPVLKSSLPLWRARLVFILLFLGFAVLAGRALFLQGLSTEFLQQQGERRYERTLTLPAVRGKVTDRHGEVLASSVPARAIWAIPEDAAGASPESLAQLASLLEMNATDISARLSDTSRNFVYLKRQVPMDVAEQVQALKVPGVSLQPEMRRYYPERDVAAHLVGFTNLDGRGQEGVELAFESMLSGKDGSRRVIRDRLGRVIEDVRDIHPPIDGQDIRLSIDMRLQFAVYKALQDAMEENKAKGAAAVVLDVRTGEVLALVNLPSYDPNDRTGLRGDMLRNRAVTDTFEPGSIMKPFTVALALDLKRISTSSTFDTGNGRLVYQGRTISDVSRNGVITPADILRRSSNIGMTLISEKLSAQEMWSKFTELGFGQAPKIGFPGVAAGSLRPWERWRLIEKATMSYGYGLSVSLMQVARAFAVFARDGDVVPLSLLQRDEAVTGTQIYTPETARSVRSMLEAAAGEDGARRARVDGYRVAGKSGTARKIVDGKYSTKHFRSSFVGFAPASDPRLVVAVSIDEPGAGAYYGGRVAAPVFSTIMGHCLRLLGVRPDAPVDGPVAAAGGAR</sequence>
<evidence type="ECO:0000256" key="4">
    <source>
        <dbReference type="ARBA" id="ARBA00022618"/>
    </source>
</evidence>
<dbReference type="InterPro" id="IPR050515">
    <property type="entry name" value="Beta-lactam/transpept"/>
</dbReference>
<dbReference type="InterPro" id="IPR005311">
    <property type="entry name" value="PBP_dimer"/>
</dbReference>
<dbReference type="InterPro" id="IPR012338">
    <property type="entry name" value="Beta-lactam/transpept-like"/>
</dbReference>
<evidence type="ECO:0000313" key="19">
    <source>
        <dbReference type="EMBL" id="RZS65398.1"/>
    </source>
</evidence>
<comment type="caution">
    <text evidence="19">The sequence shown here is derived from an EMBL/GenBank/DDBJ whole genome shotgun (WGS) entry which is preliminary data.</text>
</comment>
<keyword evidence="4 16" id="KW-0132">Cell division</keyword>
<keyword evidence="7 16" id="KW-0812">Transmembrane</keyword>
<keyword evidence="8 16" id="KW-0378">Hydrolase</keyword>
<keyword evidence="14 16" id="KW-0131">Cell cycle</keyword>
<dbReference type="EC" id="3.4.16.4" evidence="16"/>
<dbReference type="GO" id="GO:0008658">
    <property type="term" value="F:penicillin binding"/>
    <property type="evidence" value="ECO:0007669"/>
    <property type="project" value="InterPro"/>
</dbReference>
<dbReference type="Proteomes" id="UP000292039">
    <property type="component" value="Unassembled WGS sequence"/>
</dbReference>
<reference evidence="19 20" key="1">
    <citation type="submission" date="2019-02" db="EMBL/GenBank/DDBJ databases">
        <title>Genomic Encyclopedia of Type Strains, Phase IV (KMG-IV): sequencing the most valuable type-strain genomes for metagenomic binning, comparative biology and taxonomic classification.</title>
        <authorList>
            <person name="Goeker M."/>
        </authorList>
    </citation>
    <scope>NUCLEOTIDE SEQUENCE [LARGE SCALE GENOMIC DNA]</scope>
    <source>
        <strain evidence="19 20">DSM 16618</strain>
    </source>
</reference>
<dbReference type="Pfam" id="PF03717">
    <property type="entry name" value="PBP_dimer"/>
    <property type="match status" value="1"/>
</dbReference>
<keyword evidence="11 16" id="KW-1133">Transmembrane helix</keyword>
<evidence type="ECO:0000256" key="3">
    <source>
        <dbReference type="ARBA" id="ARBA00022519"/>
    </source>
</evidence>
<feature type="domain" description="Penicillin-binding protein transpeptidase" evidence="17">
    <location>
        <begin position="255"/>
        <end position="549"/>
    </location>
</feature>
<evidence type="ECO:0000256" key="8">
    <source>
        <dbReference type="ARBA" id="ARBA00022801"/>
    </source>
</evidence>
<dbReference type="GO" id="GO:0008360">
    <property type="term" value="P:regulation of cell shape"/>
    <property type="evidence" value="ECO:0007669"/>
    <property type="project" value="UniProtKB-KW"/>
</dbReference>
<dbReference type="GO" id="GO:0071555">
    <property type="term" value="P:cell wall organization"/>
    <property type="evidence" value="ECO:0007669"/>
    <property type="project" value="UniProtKB-KW"/>
</dbReference>
<evidence type="ECO:0000259" key="18">
    <source>
        <dbReference type="Pfam" id="PF03717"/>
    </source>
</evidence>
<evidence type="ECO:0000256" key="16">
    <source>
        <dbReference type="HAMAP-Rule" id="MF_02080"/>
    </source>
</evidence>
<dbReference type="PANTHER" id="PTHR30627">
    <property type="entry name" value="PEPTIDOGLYCAN D,D-TRANSPEPTIDASE"/>
    <property type="match status" value="1"/>
</dbReference>
<dbReference type="Gene3D" id="1.10.150.770">
    <property type="match status" value="1"/>
</dbReference>
<dbReference type="SUPFAM" id="SSF56519">
    <property type="entry name" value="Penicillin binding protein dimerisation domain"/>
    <property type="match status" value="1"/>
</dbReference>
<evidence type="ECO:0000256" key="7">
    <source>
        <dbReference type="ARBA" id="ARBA00022692"/>
    </source>
</evidence>
<evidence type="ECO:0000256" key="9">
    <source>
        <dbReference type="ARBA" id="ARBA00022960"/>
    </source>
</evidence>
<keyword evidence="13 16" id="KW-0717">Septation</keyword>
<evidence type="ECO:0000256" key="5">
    <source>
        <dbReference type="ARBA" id="ARBA00022645"/>
    </source>
</evidence>
<dbReference type="Pfam" id="PF00905">
    <property type="entry name" value="Transpeptidase"/>
    <property type="match status" value="1"/>
</dbReference>
<evidence type="ECO:0000256" key="10">
    <source>
        <dbReference type="ARBA" id="ARBA00022984"/>
    </source>
</evidence>
<dbReference type="InterPro" id="IPR037532">
    <property type="entry name" value="FtsI_transpept"/>
</dbReference>
<keyword evidence="12 16" id="KW-0472">Membrane</keyword>
<comment type="pathway">
    <text evidence="16">Cell wall biogenesis; peptidoglycan biosynthesis.</text>
</comment>